<evidence type="ECO:0000313" key="2">
    <source>
        <dbReference type="Proteomes" id="UP000245626"/>
    </source>
</evidence>
<gene>
    <name evidence="1" type="ORF">IE53DRAFT_362154</name>
</gene>
<proteinExistence type="predicted"/>
<accession>A0ACD0NY62</accession>
<dbReference type="Proteomes" id="UP000245626">
    <property type="component" value="Unassembled WGS sequence"/>
</dbReference>
<protein>
    <submittedName>
        <fullName evidence="1">SNF5-domain-containing protein</fullName>
    </submittedName>
</protein>
<organism evidence="1 2">
    <name type="scientific">Violaceomyces palustris</name>
    <dbReference type="NCBI Taxonomy" id="1673888"/>
    <lineage>
        <taxon>Eukaryota</taxon>
        <taxon>Fungi</taxon>
        <taxon>Dikarya</taxon>
        <taxon>Basidiomycota</taxon>
        <taxon>Ustilaginomycotina</taxon>
        <taxon>Ustilaginomycetes</taxon>
        <taxon>Violaceomycetales</taxon>
        <taxon>Violaceomycetaceae</taxon>
        <taxon>Violaceomyces</taxon>
    </lineage>
</organism>
<sequence>MFGGMNGFNNMFAGRQPQAMQSSMGSGMGNVNLGAFGIDMNALGGTGAMGILGGAGDAQQQFAAYSQAMGAVGGGAGAGMNLQQMQGGMPNGLNPMALNPQLLFQQQQLQQRQQQSQQQQQQHQQQQQQQQQRWLQQQQQQQPLQQQQGMMQPQQQQMPASSQVSNGFFPGQAGPSAPQQAAQMNASFAYNPQGITLFPQGQSQAYGMPAAAGIPGNQFSQLPGSNQPNANAGLFAQNQTAMAGNIDPSALMGAAGASQPGMFGSPMPGNQMAASSPVRTHMVPPNGVPAYMQAAGQQFPMTPTHANVGGQPGTPGSSTPPPTKGKPGRKKVDKNKPKNQTPVMSNAPNPAMTNSPGAGMQQQGPGGQPSFQQQMAFERSRSHTRSPSVSGLHPPGTPSQVNARPVGQSPIPQFQQIAQHQQAQAQIQQGVVGSAPTASNPAPADWSPSLNLQQQQLILNKAIQMAKAQEGTGITPVHTLMQMGYLFLKGSSIPGGHHPAMMPNGGMIVTIAEARSLGLINPQQGVQGQQPQIPQPQPQQQLPQQQRPQQSLQMPGQSFPGQPPLPQQQQQQQQHPPGQAQQQQQQQHHHQHQQQHQQQQQQQAPQMPMQPITPQQSHMMPPGAMQHYQFQQQQQQQLRPMTPATQAGSPPHVMHAQSPAPVHTPSPSPALAAQQRPRQASLALSASGRPESRSGLMAPPPAPTHPIQPQGPSGFNPGMAAPTEADDQLSMGAPMQGGRLSISEHMAMSPSGRRPSVAEMQAHANGSVANQAFGATATGDPNQQPIQRNSQAVGSAGVLPAAGATATISARKQSIATPQPPAAPLPMVLGGPAIRESAAGAPITMHNTRVTKIVQPSDTVATTAQAGKTGKVGSEVEAAEAAERAEKAKETTWQPLTKLQEAELLDIMTRDVVYEKIFRIQQQNMETSVRERMDLVRPPRRRTSDDTVTKPKALPWWERPEEEDLTALHRDLYEPFRIILPSQKRMEAEQGQRGSRPIVSLAKAEIAKVSAQTEDLVPIRLEIDHDHWKLRDTFTWNANDSHINVETFALSICEDIGLPTALFVPAIKDSILAQVHDHLATSAVRPRSYTNESIAKRTGNGRGRIDSEETSWWADWRANLAKTRKRKREIVHSEGLVRPSRSGADVEAAQPQQDVAAKDSKEPNSLMAPSPPDLKSNEVSTDDQENGVQANERKEAGQSKGVIKVQVVEAKDVAPSHPIVQVERKPEVLAEELRIMIKVPREISQRIPPYSRLSITCSQPSPHPLNEQLDITVGSMNLVDQFEWDANDQNPTAAEEFAEVFTADLGLSGEFRTAIAHSIREQVHVHVKSLAMTGHAFDGRPIADDELRNAFLPLVGKDNISRGEGEADAFTPRLLQLTESEIERLDRERERDARRKRRQTRGRRGVNLPDREPQKTQRSPAVFGLQSATADPNSSQSTLLANASGILGGMSTRRAAAAAANATIAPSQSAEFGTPTPAFESLGFPERKKPRVNNHATHFLYPGGLGRKDDGAGPRFAPGYTDEEARTRQQLKEQEASRQAHQQAVESKREAAAAKASQSAYISRAHVRPEDLERQHPNIHDGLWHCSNCGIPGSLATGRRKGPLGDKSLCGPCGKYYHRHRKVNIVEYTRDLGFHMRQQQGGGRASFSSLYLDPMTNSNENEDSTEPTSTADTPRLDVAESNPQATNEVSTSISPAVATDDNDFNTGSSLGPSKKASSRPRTPRGASPDLPFELVGSPEDSESSRSVSPDRKASSAGNRKSSRSPSKSRTSEGAANGAEKSNPAEKDDAKGAAIQAISPEVRRPTSPAKVEKVTSELGSGVGSVPSPSLGARPIPMTGIAPPAWLSQAAKALRAKYPNDKFEIQPRPRPPGTPMPPVPEWRIRCMDCPGKLYTPGPNESLNNFEIHLKNRTHRAAVVKRVTGGGPATPSAAGAGSPPPVAPSSIRASSAASTGLN</sequence>
<reference evidence="1 2" key="1">
    <citation type="journal article" date="2018" name="Mol. Biol. Evol.">
        <title>Broad Genomic Sampling Reveals a Smut Pathogenic Ancestry of the Fungal Clade Ustilaginomycotina.</title>
        <authorList>
            <person name="Kijpornyongpan T."/>
            <person name="Mondo S.J."/>
            <person name="Barry K."/>
            <person name="Sandor L."/>
            <person name="Lee J."/>
            <person name="Lipzen A."/>
            <person name="Pangilinan J."/>
            <person name="LaButti K."/>
            <person name="Hainaut M."/>
            <person name="Henrissat B."/>
            <person name="Grigoriev I.V."/>
            <person name="Spatafora J.W."/>
            <person name="Aime M.C."/>
        </authorList>
    </citation>
    <scope>NUCLEOTIDE SEQUENCE [LARGE SCALE GENOMIC DNA]</scope>
    <source>
        <strain evidence="1 2">SA 807</strain>
    </source>
</reference>
<evidence type="ECO:0000313" key="1">
    <source>
        <dbReference type="EMBL" id="PWN50706.1"/>
    </source>
</evidence>
<dbReference type="EMBL" id="KZ819905">
    <property type="protein sequence ID" value="PWN50706.1"/>
    <property type="molecule type" value="Genomic_DNA"/>
</dbReference>
<keyword evidence="2" id="KW-1185">Reference proteome</keyword>
<name>A0ACD0NY62_9BASI</name>